<sequence>MVYTICYNDIAAVVSAADDDPSPDSSAARRQHNKTLNTIRPQVAILPMDYRENLTLSDIKRTLTTRYTRLKIQLVRLNSAMNLRVKS</sequence>
<proteinExistence type="predicted"/>
<comment type="caution">
    <text evidence="1">The sequence shown here is derived from an EMBL/GenBank/DDBJ whole genome shotgun (WGS) entry which is preliminary data.</text>
</comment>
<reference evidence="1 2" key="1">
    <citation type="submission" date="2020-05" db="EMBL/GenBank/DDBJ databases">
        <title>Isolation and characterization of methanoarchaea from a cold seep at offshore SW Taiwan.</title>
        <authorList>
            <person name="Chen Y.-W."/>
            <person name="Chen S.-C."/>
            <person name="Lai M.-C."/>
        </authorList>
    </citation>
    <scope>NUCLEOTIDE SEQUENCE [LARGE SCALE GENOMIC DNA]</scope>
    <source>
        <strain evidence="1 2">YWC-01</strain>
    </source>
</reference>
<organism evidence="1 2">
    <name type="scientific">Methanoculleus nereidis</name>
    <dbReference type="NCBI Taxonomy" id="2735141"/>
    <lineage>
        <taxon>Archaea</taxon>
        <taxon>Methanobacteriati</taxon>
        <taxon>Methanobacteriota</taxon>
        <taxon>Stenosarchaea group</taxon>
        <taxon>Methanomicrobia</taxon>
        <taxon>Methanomicrobiales</taxon>
        <taxon>Methanomicrobiaceae</taxon>
        <taxon>Methanoculleus</taxon>
    </lineage>
</organism>
<dbReference type="InterPro" id="IPR009430">
    <property type="entry name" value="GvpL/GvpF"/>
</dbReference>
<dbReference type="Proteomes" id="UP001273768">
    <property type="component" value="Unassembled WGS sequence"/>
</dbReference>
<name>A0ABU3Z2Z9_9EURY</name>
<dbReference type="EMBL" id="JABFFQ010000006">
    <property type="protein sequence ID" value="MDV4343192.1"/>
    <property type="molecule type" value="Genomic_DNA"/>
</dbReference>
<protein>
    <submittedName>
        <fullName evidence="1">Uncharacterized protein</fullName>
    </submittedName>
</protein>
<dbReference type="RefSeq" id="WP_317296379.1">
    <property type="nucleotide sequence ID" value="NZ_JABFFQ010000006.1"/>
</dbReference>
<accession>A0ABU3Z2Z9</accession>
<evidence type="ECO:0000313" key="1">
    <source>
        <dbReference type="EMBL" id="MDV4343192.1"/>
    </source>
</evidence>
<evidence type="ECO:0000313" key="2">
    <source>
        <dbReference type="Proteomes" id="UP001273768"/>
    </source>
</evidence>
<keyword evidence="2" id="KW-1185">Reference proteome</keyword>
<dbReference type="Pfam" id="PF06386">
    <property type="entry name" value="GvpL_GvpF"/>
    <property type="match status" value="1"/>
</dbReference>
<gene>
    <name evidence="1" type="ORF">HL657_08440</name>
</gene>